<dbReference type="AlphaFoldDB" id="A0AB36TLC0"/>
<feature type="transmembrane region" description="Helical" evidence="7">
    <location>
        <begin position="327"/>
        <end position="348"/>
    </location>
</feature>
<dbReference type="InterPro" id="IPR050833">
    <property type="entry name" value="Poly_Biosynth_Transport"/>
</dbReference>
<dbReference type="CDD" id="cd13127">
    <property type="entry name" value="MATE_tuaB_like"/>
    <property type="match status" value="1"/>
</dbReference>
<keyword evidence="5 7" id="KW-1133">Transmembrane helix</keyword>
<dbReference type="PANTHER" id="PTHR30250">
    <property type="entry name" value="PST FAMILY PREDICTED COLANIC ACID TRANSPORTER"/>
    <property type="match status" value="1"/>
</dbReference>
<evidence type="ECO:0000256" key="2">
    <source>
        <dbReference type="ARBA" id="ARBA00007430"/>
    </source>
</evidence>
<dbReference type="EMBL" id="PDBW01000001">
    <property type="protein sequence ID" value="PFH04295.1"/>
    <property type="molecule type" value="Genomic_DNA"/>
</dbReference>
<dbReference type="GeneID" id="35806167"/>
<feature type="transmembrane region" description="Helical" evidence="7">
    <location>
        <begin position="44"/>
        <end position="61"/>
    </location>
</feature>
<dbReference type="RefSeq" id="WP_003513411.1">
    <property type="nucleotide sequence ID" value="NZ_CP013828.1"/>
</dbReference>
<evidence type="ECO:0000256" key="3">
    <source>
        <dbReference type="ARBA" id="ARBA00022475"/>
    </source>
</evidence>
<dbReference type="PANTHER" id="PTHR30250:SF10">
    <property type="entry name" value="LIPOPOLYSACCHARIDE BIOSYNTHESIS PROTEIN WZXC"/>
    <property type="match status" value="1"/>
</dbReference>
<organism evidence="8 9">
    <name type="scientific">Acetivibrio thermocellus AD2</name>
    <dbReference type="NCBI Taxonomy" id="1138384"/>
    <lineage>
        <taxon>Bacteria</taxon>
        <taxon>Bacillati</taxon>
        <taxon>Bacillota</taxon>
        <taxon>Clostridia</taxon>
        <taxon>Eubacteriales</taxon>
        <taxon>Oscillospiraceae</taxon>
        <taxon>Acetivibrio</taxon>
    </lineage>
</organism>
<feature type="transmembrane region" description="Helical" evidence="7">
    <location>
        <begin position="215"/>
        <end position="235"/>
    </location>
</feature>
<gene>
    <name evidence="8" type="ORF">M972_113125</name>
</gene>
<feature type="transmembrane region" description="Helical" evidence="7">
    <location>
        <begin position="417"/>
        <end position="434"/>
    </location>
</feature>
<feature type="transmembrane region" description="Helical" evidence="7">
    <location>
        <begin position="117"/>
        <end position="138"/>
    </location>
</feature>
<accession>A0AB36TLC0</accession>
<feature type="transmembrane region" description="Helical" evidence="7">
    <location>
        <begin position="255"/>
        <end position="274"/>
    </location>
</feature>
<dbReference type="Proteomes" id="UP000223596">
    <property type="component" value="Unassembled WGS sequence"/>
</dbReference>
<feature type="transmembrane region" description="Helical" evidence="7">
    <location>
        <begin position="82"/>
        <end position="105"/>
    </location>
</feature>
<evidence type="ECO:0000256" key="1">
    <source>
        <dbReference type="ARBA" id="ARBA00004651"/>
    </source>
</evidence>
<comment type="similarity">
    <text evidence="2">Belongs to the polysaccharide synthase family.</text>
</comment>
<reference evidence="8 9" key="1">
    <citation type="submission" date="2017-09" db="EMBL/GenBank/DDBJ databases">
        <title>Evaluation of Pacific Biosciences Sequencing Technology to Finishing C. thermocellum Genome Sequences.</title>
        <authorList>
            <person name="Brown S."/>
        </authorList>
    </citation>
    <scope>NUCLEOTIDE SEQUENCE [LARGE SCALE GENOMIC DNA]</scope>
    <source>
        <strain evidence="8 9">AD2</strain>
    </source>
</reference>
<comment type="subcellular location">
    <subcellularLocation>
        <location evidence="1">Cell membrane</location>
        <topology evidence="1">Multi-pass membrane protein</topology>
    </subcellularLocation>
</comment>
<name>A0AB36TLC0_ACETH</name>
<protein>
    <submittedName>
        <fullName evidence="8">O-antigen/teichoic acid export membrane protein</fullName>
    </submittedName>
</protein>
<sequence>MGKKITKNEVLASLFWKLIERSGTQGINFLVSIVLARLLQPQEYGLIALISIFIALANVFIQTGLNTALIQKKDVDEKDYSTVFYASLGVAGFLYVILFFASPFIASFYDQDLLVPVLRALSITLFFGAVNSIQIAVISRNMQFKKLFYSNFGAIIISGLVGIFMAFNGFGVWALVAQQLVNQFFSTAIMWFTVKWRPKLLFKFERLRGLFSYGWKILASNLITTLFLDLRSLIISKIYSTDLLGYFNKGKQFPYVIITNINGSIQSVMLPAYSSMQDNKERIKGMVRRSITTSTFIIFPMMIGLALVAEPLVKIVLTDKWLPCVPFLQIFCMSYMFMPFHTANLEAIKALGYSDLILKIEIIKKVLELLILLISLKFGVYAIAFGAFITSLISTIINSYPNTKLLNYSYKEQLADIMPSLMLSVVMGLVVYSVKLMVLSAWLTLLIQVCVGVIIYMVLAQIFKIETSIYLFNTLKSVLEFSRNKRKIQD</sequence>
<proteinExistence type="inferred from homology"/>
<evidence type="ECO:0000256" key="6">
    <source>
        <dbReference type="ARBA" id="ARBA00023136"/>
    </source>
</evidence>
<feature type="transmembrane region" description="Helical" evidence="7">
    <location>
        <begin position="441"/>
        <end position="463"/>
    </location>
</feature>
<evidence type="ECO:0000256" key="5">
    <source>
        <dbReference type="ARBA" id="ARBA00022989"/>
    </source>
</evidence>
<evidence type="ECO:0000256" key="4">
    <source>
        <dbReference type="ARBA" id="ARBA00022692"/>
    </source>
</evidence>
<evidence type="ECO:0000256" key="7">
    <source>
        <dbReference type="SAM" id="Phobius"/>
    </source>
</evidence>
<evidence type="ECO:0000313" key="9">
    <source>
        <dbReference type="Proteomes" id="UP000223596"/>
    </source>
</evidence>
<keyword evidence="3" id="KW-1003">Cell membrane</keyword>
<keyword evidence="6 7" id="KW-0472">Membrane</keyword>
<keyword evidence="4 7" id="KW-0812">Transmembrane</keyword>
<evidence type="ECO:0000313" key="8">
    <source>
        <dbReference type="EMBL" id="PFH04295.1"/>
    </source>
</evidence>
<dbReference type="GO" id="GO:0005886">
    <property type="term" value="C:plasma membrane"/>
    <property type="evidence" value="ECO:0007669"/>
    <property type="project" value="UniProtKB-SubCell"/>
</dbReference>
<feature type="transmembrane region" description="Helical" evidence="7">
    <location>
        <begin position="286"/>
        <end position="307"/>
    </location>
</feature>
<feature type="transmembrane region" description="Helical" evidence="7">
    <location>
        <begin position="147"/>
        <end position="167"/>
    </location>
</feature>
<comment type="caution">
    <text evidence="8">The sequence shown here is derived from an EMBL/GenBank/DDBJ whole genome shotgun (WGS) entry which is preliminary data.</text>
</comment>
<dbReference type="Pfam" id="PF13440">
    <property type="entry name" value="Polysacc_synt_3"/>
    <property type="match status" value="1"/>
</dbReference>
<feature type="transmembrane region" description="Helical" evidence="7">
    <location>
        <begin position="369"/>
        <end position="397"/>
    </location>
</feature>